<dbReference type="InterPro" id="IPR001185">
    <property type="entry name" value="MS_channel"/>
</dbReference>
<evidence type="ECO:0000256" key="6">
    <source>
        <dbReference type="ARBA" id="ARBA00023065"/>
    </source>
</evidence>
<reference evidence="11 13" key="2">
    <citation type="submission" date="2018-03" db="EMBL/GenBank/DDBJ databases">
        <authorList>
            <person name="Fogelqvist J."/>
        </authorList>
    </citation>
    <scope>NUCLEOTIDE SEQUENCE [LARGE SCALE GENOMIC DNA]</scope>
</reference>
<evidence type="ECO:0000256" key="5">
    <source>
        <dbReference type="ARBA" id="ARBA00022989"/>
    </source>
</evidence>
<reference evidence="10 12" key="1">
    <citation type="submission" date="2015-02" db="EMBL/GenBank/DDBJ databases">
        <authorList>
            <person name="Chooi Y.-H."/>
        </authorList>
    </citation>
    <scope>NUCLEOTIDE SEQUENCE [LARGE SCALE GENOMIC DNA]</scope>
    <source>
        <strain evidence="10">E3</strain>
    </source>
</reference>
<geneLocation type="mitochondrion" evidence="11"/>
<dbReference type="EMBL" id="OVEO01000017">
    <property type="protein sequence ID" value="SPR01444.1"/>
    <property type="molecule type" value="Genomic_DNA"/>
</dbReference>
<evidence type="ECO:0000256" key="1">
    <source>
        <dbReference type="ARBA" id="ARBA00004141"/>
    </source>
</evidence>
<organism evidence="10 12">
    <name type="scientific">Plasmodiophora brassicae</name>
    <name type="common">Clubroot disease agent</name>
    <dbReference type="NCBI Taxonomy" id="37360"/>
    <lineage>
        <taxon>Eukaryota</taxon>
        <taxon>Sar</taxon>
        <taxon>Rhizaria</taxon>
        <taxon>Endomyxa</taxon>
        <taxon>Phytomyxea</taxon>
        <taxon>Plasmodiophorida</taxon>
        <taxon>Plasmodiophoridae</taxon>
        <taxon>Plasmodiophora</taxon>
    </lineage>
</organism>
<evidence type="ECO:0000313" key="10">
    <source>
        <dbReference type="EMBL" id="CEP01430.1"/>
    </source>
</evidence>
<evidence type="ECO:0000313" key="12">
    <source>
        <dbReference type="Proteomes" id="UP000039324"/>
    </source>
</evidence>
<feature type="transmembrane region" description="Helical" evidence="9">
    <location>
        <begin position="35"/>
        <end position="56"/>
    </location>
</feature>
<feature type="transmembrane region" description="Helical" evidence="9">
    <location>
        <begin position="113"/>
        <end position="136"/>
    </location>
</feature>
<keyword evidence="11" id="KW-0496">Mitochondrion</keyword>
<dbReference type="GO" id="GO:0008381">
    <property type="term" value="F:mechanosensitive monoatomic ion channel activity"/>
    <property type="evidence" value="ECO:0007669"/>
    <property type="project" value="InterPro"/>
</dbReference>
<proteinExistence type="inferred from homology"/>
<accession>A0A0G4J1G9</accession>
<evidence type="ECO:0000313" key="13">
    <source>
        <dbReference type="Proteomes" id="UP000290189"/>
    </source>
</evidence>
<dbReference type="EMBL" id="CDSF01000112">
    <property type="protein sequence ID" value="CEP01430.1"/>
    <property type="molecule type" value="Genomic_DNA"/>
</dbReference>
<evidence type="ECO:0000256" key="3">
    <source>
        <dbReference type="ARBA" id="ARBA00022475"/>
    </source>
</evidence>
<evidence type="ECO:0000256" key="8">
    <source>
        <dbReference type="ARBA" id="ARBA00023303"/>
    </source>
</evidence>
<dbReference type="SUPFAM" id="SSF81330">
    <property type="entry name" value="Gated mechanosensitive channel"/>
    <property type="match status" value="1"/>
</dbReference>
<dbReference type="Proteomes" id="UP000290189">
    <property type="component" value="Unassembled WGS sequence"/>
</dbReference>
<dbReference type="NCBIfam" id="TIGR00220">
    <property type="entry name" value="mscL"/>
    <property type="match status" value="1"/>
</dbReference>
<keyword evidence="2" id="KW-0813">Transport</keyword>
<dbReference type="InterPro" id="IPR037673">
    <property type="entry name" value="MSC/AndL"/>
</dbReference>
<evidence type="ECO:0008006" key="14">
    <source>
        <dbReference type="Google" id="ProtNLM"/>
    </source>
</evidence>
<dbReference type="PANTHER" id="PTHR30266">
    <property type="entry name" value="MECHANOSENSITIVE CHANNEL MSCL"/>
    <property type="match status" value="1"/>
</dbReference>
<dbReference type="OrthoDB" id="10010920at2759"/>
<dbReference type="OMA" id="HCTSEVE"/>
<keyword evidence="7 9" id="KW-0472">Membrane</keyword>
<dbReference type="GO" id="GO:0016020">
    <property type="term" value="C:membrane"/>
    <property type="evidence" value="ECO:0007669"/>
    <property type="project" value="UniProtKB-SubCell"/>
</dbReference>
<evidence type="ECO:0000313" key="11">
    <source>
        <dbReference type="EMBL" id="SPR01444.1"/>
    </source>
</evidence>
<dbReference type="InterPro" id="IPR036019">
    <property type="entry name" value="MscL_channel"/>
</dbReference>
<dbReference type="Proteomes" id="UP000039324">
    <property type="component" value="Unassembled WGS sequence"/>
</dbReference>
<evidence type="ECO:0000256" key="7">
    <source>
        <dbReference type="ARBA" id="ARBA00023136"/>
    </source>
</evidence>
<keyword evidence="6" id="KW-0406">Ion transport</keyword>
<dbReference type="PANTHER" id="PTHR30266:SF2">
    <property type="entry name" value="LARGE-CONDUCTANCE MECHANOSENSITIVE CHANNEL"/>
    <property type="match status" value="1"/>
</dbReference>
<dbReference type="Pfam" id="PF01741">
    <property type="entry name" value="MscL"/>
    <property type="match status" value="1"/>
</dbReference>
<keyword evidence="3" id="KW-1003">Cell membrane</keyword>
<sequence length="179" mass="19202">MVKPFLQGDVDVDGFIEKADTLASEFKDFIARGNVVDLAVGTIMGGAFGAIVASLVSDVITPVVSLALPSSGLKEQFSVLRCPKAGTCTFSTLAAASDAGAITLNWGAFVQSVISFLIISLCVFSMIKIYTAAMTVDRKRRESIRQVARMCPFCDVEISRKAKRCPHCTSALEEPKKTK</sequence>
<keyword evidence="8" id="KW-0407">Ion channel</keyword>
<keyword evidence="12" id="KW-1185">Reference proteome</keyword>
<name>A0A0G4J1G9_PLABS</name>
<evidence type="ECO:0000256" key="2">
    <source>
        <dbReference type="ARBA" id="ARBA00022448"/>
    </source>
</evidence>
<evidence type="ECO:0000256" key="9">
    <source>
        <dbReference type="SAM" id="Phobius"/>
    </source>
</evidence>
<dbReference type="PRINTS" id="PR01264">
    <property type="entry name" value="MECHCHANNEL"/>
</dbReference>
<evidence type="ECO:0000256" key="4">
    <source>
        <dbReference type="ARBA" id="ARBA00022692"/>
    </source>
</evidence>
<keyword evidence="5 9" id="KW-1133">Transmembrane helix</keyword>
<dbReference type="Gene3D" id="1.10.1200.120">
    <property type="entry name" value="Large-conductance mechanosensitive channel, MscL, domain 1"/>
    <property type="match status" value="1"/>
</dbReference>
<dbReference type="HAMAP" id="MF_00115">
    <property type="entry name" value="MscL"/>
    <property type="match status" value="1"/>
</dbReference>
<gene>
    <name evidence="10" type="ORF">PBRA_002036</name>
    <name evidence="11" type="ORF">PLBR_LOCUS8659</name>
</gene>
<keyword evidence="4 9" id="KW-0812">Transmembrane</keyword>
<protein>
    <recommendedName>
        <fullName evidence="14">Large conductance mechanosensitive channel protein</fullName>
    </recommendedName>
</protein>
<dbReference type="STRING" id="37360.A0A0G4J1G9"/>
<comment type="subcellular location">
    <subcellularLocation>
        <location evidence="1">Membrane</location>
        <topology evidence="1">Multi-pass membrane protein</topology>
    </subcellularLocation>
</comment>
<dbReference type="AlphaFoldDB" id="A0A0G4J1G9"/>